<keyword evidence="3 6" id="KW-0238">DNA-binding</keyword>
<gene>
    <name evidence="10" type="ORF">ODALV1_LOCUS14504</name>
</gene>
<dbReference type="PANTHER" id="PTHR45793:SF5">
    <property type="entry name" value="HOMEOTIC PROTEIN OCELLILESS"/>
    <property type="match status" value="1"/>
</dbReference>
<evidence type="ECO:0000256" key="5">
    <source>
        <dbReference type="ARBA" id="ARBA00023242"/>
    </source>
</evidence>
<keyword evidence="5 6" id="KW-0539">Nucleus</keyword>
<feature type="compositionally biased region" description="Low complexity" evidence="8">
    <location>
        <begin position="173"/>
        <end position="182"/>
    </location>
</feature>
<dbReference type="EMBL" id="CAXLJM020000046">
    <property type="protein sequence ID" value="CAL8110868.1"/>
    <property type="molecule type" value="Genomic_DNA"/>
</dbReference>
<sequence>MEAETKGKLILVRVSGATLVEATDAAILDFSRFSSGSTHFLPPSFPSPPPSRGSSSSGTTPVGLSGMAYLKPSAYPTGAINGLGFAMGMSSSPMDSVTGVGFGPGMEYGGPNNPRKQRRERTTFSRAQLDVLETLFSKTRYPDIFMREEVALKINLPESRVQVWFKNRRAKARQQSQHQQTTGGTGTPGKRGRVAKSIKCSPSPQPGALGASGAPPPNLSSLSQQNNHPNGVGNNNGSNVNSGSNNPNVTSGVTSNGTGPSLGHHMVTPSTNPGSGGDTLISIKQEPGQDPLSPSSPYGNNGGNGGGGVSGVYIKKQSTSPTSSSPPGSSQHSSMGEGSPSHLSTGYGNSTGGAGNGHGHYGIVSGHNGSQTGHFSPTSVMDHHNFGSITSATASFPWHTPISEYPPGSTVQRTSPMGYASYKNGSCYPSSYATAAAAATSFYPNMAVDYLNGTHHHHQFAAAAAHNAQMTNHYAISAAHSQQHFANARTAAECMDGYEKYQVL</sequence>
<organism evidence="10 11">
    <name type="scientific">Orchesella dallaii</name>
    <dbReference type="NCBI Taxonomy" id="48710"/>
    <lineage>
        <taxon>Eukaryota</taxon>
        <taxon>Metazoa</taxon>
        <taxon>Ecdysozoa</taxon>
        <taxon>Arthropoda</taxon>
        <taxon>Hexapoda</taxon>
        <taxon>Collembola</taxon>
        <taxon>Entomobryomorpha</taxon>
        <taxon>Entomobryoidea</taxon>
        <taxon>Orchesellidae</taxon>
        <taxon>Orchesellinae</taxon>
        <taxon>Orchesella</taxon>
    </lineage>
</organism>
<evidence type="ECO:0000313" key="10">
    <source>
        <dbReference type="EMBL" id="CAL8110868.1"/>
    </source>
</evidence>
<feature type="DNA-binding region" description="Homeobox" evidence="6">
    <location>
        <begin position="117"/>
        <end position="176"/>
    </location>
</feature>
<dbReference type="PANTHER" id="PTHR45793">
    <property type="entry name" value="HOMEOBOX PROTEIN"/>
    <property type="match status" value="1"/>
</dbReference>
<reference evidence="10 11" key="1">
    <citation type="submission" date="2024-08" db="EMBL/GenBank/DDBJ databases">
        <authorList>
            <person name="Cucini C."/>
            <person name="Frati F."/>
        </authorList>
    </citation>
    <scope>NUCLEOTIDE SEQUENCE [LARGE SCALE GENOMIC DNA]</scope>
</reference>
<feature type="compositionally biased region" description="Gly residues" evidence="8">
    <location>
        <begin position="349"/>
        <end position="360"/>
    </location>
</feature>
<dbReference type="PROSITE" id="PS00027">
    <property type="entry name" value="HOMEOBOX_1"/>
    <property type="match status" value="1"/>
</dbReference>
<evidence type="ECO:0000256" key="6">
    <source>
        <dbReference type="PROSITE-ProRule" id="PRU00108"/>
    </source>
</evidence>
<keyword evidence="11" id="KW-1185">Reference proteome</keyword>
<dbReference type="InterPro" id="IPR001356">
    <property type="entry name" value="HD"/>
</dbReference>
<feature type="domain" description="Homeobox" evidence="9">
    <location>
        <begin position="115"/>
        <end position="175"/>
    </location>
</feature>
<feature type="compositionally biased region" description="Low complexity" evidence="8">
    <location>
        <begin position="226"/>
        <end position="253"/>
    </location>
</feature>
<evidence type="ECO:0000256" key="2">
    <source>
        <dbReference type="ARBA" id="ARBA00022473"/>
    </source>
</evidence>
<comment type="subcellular location">
    <subcellularLocation>
        <location evidence="1 6 7">Nucleus</location>
    </subcellularLocation>
</comment>
<evidence type="ECO:0000256" key="7">
    <source>
        <dbReference type="RuleBase" id="RU000682"/>
    </source>
</evidence>
<dbReference type="InterPro" id="IPR017970">
    <property type="entry name" value="Homeobox_CS"/>
</dbReference>
<keyword evidence="2" id="KW-0217">Developmental protein</keyword>
<accession>A0ABP1QSE0</accession>
<protein>
    <recommendedName>
        <fullName evidence="9">Homeobox domain-containing protein</fullName>
    </recommendedName>
</protein>
<feature type="compositionally biased region" description="Low complexity" evidence="8">
    <location>
        <begin position="311"/>
        <end position="334"/>
    </location>
</feature>
<evidence type="ECO:0000259" key="9">
    <source>
        <dbReference type="PROSITE" id="PS50071"/>
    </source>
</evidence>
<evidence type="ECO:0000256" key="4">
    <source>
        <dbReference type="ARBA" id="ARBA00023155"/>
    </source>
</evidence>
<comment type="caution">
    <text evidence="10">The sequence shown here is derived from an EMBL/GenBank/DDBJ whole genome shotgun (WGS) entry which is preliminary data.</text>
</comment>
<keyword evidence="4 6" id="KW-0371">Homeobox</keyword>
<evidence type="ECO:0000256" key="8">
    <source>
        <dbReference type="SAM" id="MobiDB-lite"/>
    </source>
</evidence>
<feature type="compositionally biased region" description="Gly residues" evidence="8">
    <location>
        <begin position="300"/>
        <end position="310"/>
    </location>
</feature>
<dbReference type="CDD" id="cd00086">
    <property type="entry name" value="homeodomain"/>
    <property type="match status" value="1"/>
</dbReference>
<dbReference type="PROSITE" id="PS50071">
    <property type="entry name" value="HOMEOBOX_2"/>
    <property type="match status" value="1"/>
</dbReference>
<evidence type="ECO:0000313" key="11">
    <source>
        <dbReference type="Proteomes" id="UP001642540"/>
    </source>
</evidence>
<feature type="region of interest" description="Disordered" evidence="8">
    <location>
        <begin position="167"/>
        <end position="374"/>
    </location>
</feature>
<proteinExistence type="predicted"/>
<dbReference type="InterPro" id="IPR009057">
    <property type="entry name" value="Homeodomain-like_sf"/>
</dbReference>
<evidence type="ECO:0000256" key="3">
    <source>
        <dbReference type="ARBA" id="ARBA00023125"/>
    </source>
</evidence>
<dbReference type="Pfam" id="PF00046">
    <property type="entry name" value="Homeodomain"/>
    <property type="match status" value="1"/>
</dbReference>
<dbReference type="SUPFAM" id="SSF46689">
    <property type="entry name" value="Homeodomain-like"/>
    <property type="match status" value="1"/>
</dbReference>
<name>A0ABP1QSE0_9HEXA</name>
<feature type="region of interest" description="Disordered" evidence="8">
    <location>
        <begin position="41"/>
        <end position="60"/>
    </location>
</feature>
<dbReference type="Proteomes" id="UP001642540">
    <property type="component" value="Unassembled WGS sequence"/>
</dbReference>
<evidence type="ECO:0000256" key="1">
    <source>
        <dbReference type="ARBA" id="ARBA00004123"/>
    </source>
</evidence>
<dbReference type="SMART" id="SM00389">
    <property type="entry name" value="HOX"/>
    <property type="match status" value="1"/>
</dbReference>
<dbReference type="Gene3D" id="1.10.10.60">
    <property type="entry name" value="Homeodomain-like"/>
    <property type="match status" value="1"/>
</dbReference>